<dbReference type="HOGENOM" id="CLU_166650_0_0_9"/>
<dbReference type="SUPFAM" id="SSF47413">
    <property type="entry name" value="lambda repressor-like DNA-binding domains"/>
    <property type="match status" value="1"/>
</dbReference>
<gene>
    <name evidence="3" type="ordered locus">CLM_1616</name>
</gene>
<proteinExistence type="predicted"/>
<dbReference type="Pfam" id="PF01381">
    <property type="entry name" value="HTH_3"/>
    <property type="match status" value="1"/>
</dbReference>
<dbReference type="GO" id="GO:0003677">
    <property type="term" value="F:DNA binding"/>
    <property type="evidence" value="ECO:0007669"/>
    <property type="project" value="UniProtKB-KW"/>
</dbReference>
<name>C1FM73_CLOBJ</name>
<reference evidence="3 4" key="1">
    <citation type="submission" date="2008-10" db="EMBL/GenBank/DDBJ databases">
        <title>Genome sequence of Clostridium botulinum A2 Kyoto.</title>
        <authorList>
            <person name="Shrivastava S."/>
            <person name="Brinkac L.M."/>
            <person name="Brown J.L."/>
            <person name="Bruce D."/>
            <person name="Detter C.C."/>
            <person name="Johnson E.A."/>
            <person name="Munk C.A."/>
            <person name="Smith L.A."/>
            <person name="Smith T.J."/>
            <person name="Sutton G."/>
            <person name="Brettin T.S."/>
        </authorList>
    </citation>
    <scope>NUCLEOTIDE SEQUENCE [LARGE SCALE GENOMIC DNA]</scope>
    <source>
        <strain evidence="4">Kyoto / Type A2</strain>
    </source>
</reference>
<dbReference type="PANTHER" id="PTHR46558">
    <property type="entry name" value="TRACRIPTIONAL REGULATORY PROTEIN-RELATED-RELATED"/>
    <property type="match status" value="1"/>
</dbReference>
<sequence>MELKDILKNDRKQKEMTQEQYAELVGITRGTLSHLERGREPSIDTSKKLSKYFKKPISELIGKEKIQKLSTLETTNMVIDSLIKKGQIKEDAPISDEVKKLIWTSLELEINLKLKMAEQK</sequence>
<dbReference type="PROSITE" id="PS50943">
    <property type="entry name" value="HTH_CROC1"/>
    <property type="match status" value="1"/>
</dbReference>
<dbReference type="InterPro" id="IPR001387">
    <property type="entry name" value="Cro/C1-type_HTH"/>
</dbReference>
<dbReference type="SMART" id="SM00530">
    <property type="entry name" value="HTH_XRE"/>
    <property type="match status" value="1"/>
</dbReference>
<dbReference type="RefSeq" id="WP_012704128.1">
    <property type="nucleotide sequence ID" value="NC_012563.1"/>
</dbReference>
<evidence type="ECO:0000259" key="2">
    <source>
        <dbReference type="PROSITE" id="PS50943"/>
    </source>
</evidence>
<feature type="domain" description="HTH cro/C1-type" evidence="2">
    <location>
        <begin position="7"/>
        <end position="60"/>
    </location>
</feature>
<dbReference type="Proteomes" id="UP000001374">
    <property type="component" value="Chromosome"/>
</dbReference>
<dbReference type="PANTHER" id="PTHR46558:SF11">
    <property type="entry name" value="HTH-TYPE TRANSCRIPTIONAL REGULATOR XRE"/>
    <property type="match status" value="1"/>
</dbReference>
<dbReference type="AlphaFoldDB" id="C1FM73"/>
<dbReference type="KEGG" id="cby:CLM_1616"/>
<dbReference type="InterPro" id="IPR010982">
    <property type="entry name" value="Lambda_DNA-bd_dom_sf"/>
</dbReference>
<evidence type="ECO:0000256" key="1">
    <source>
        <dbReference type="ARBA" id="ARBA00023125"/>
    </source>
</evidence>
<organism evidence="3 4">
    <name type="scientific">Clostridium botulinum (strain Kyoto / Type A2)</name>
    <dbReference type="NCBI Taxonomy" id="536232"/>
    <lineage>
        <taxon>Bacteria</taxon>
        <taxon>Bacillati</taxon>
        <taxon>Bacillota</taxon>
        <taxon>Clostridia</taxon>
        <taxon>Eubacteriales</taxon>
        <taxon>Clostridiaceae</taxon>
        <taxon>Clostridium</taxon>
    </lineage>
</organism>
<protein>
    <submittedName>
        <fullName evidence="3">DNA-binding protein</fullName>
    </submittedName>
</protein>
<evidence type="ECO:0000313" key="4">
    <source>
        <dbReference type="Proteomes" id="UP000001374"/>
    </source>
</evidence>
<evidence type="ECO:0000313" key="3">
    <source>
        <dbReference type="EMBL" id="ACO84258.1"/>
    </source>
</evidence>
<dbReference type="EMBL" id="CP001581">
    <property type="protein sequence ID" value="ACO84258.1"/>
    <property type="molecule type" value="Genomic_DNA"/>
</dbReference>
<dbReference type="eggNOG" id="COG1476">
    <property type="taxonomic scope" value="Bacteria"/>
</dbReference>
<accession>C1FM73</accession>
<keyword evidence="1 3" id="KW-0238">DNA-binding</keyword>
<dbReference type="CDD" id="cd00093">
    <property type="entry name" value="HTH_XRE"/>
    <property type="match status" value="1"/>
</dbReference>
<dbReference type="Gene3D" id="1.10.260.40">
    <property type="entry name" value="lambda repressor-like DNA-binding domains"/>
    <property type="match status" value="1"/>
</dbReference>